<protein>
    <submittedName>
        <fullName evidence="1">Reverse transcriptase domain-containing protein</fullName>
    </submittedName>
</protein>
<sequence length="188" mass="21590">MAIKQIKSGKAAGPDNIPTEALKADVAATARILHTLFSKIWDEKQVPEIMMFIRQIRSGKAAGSDNLPAEAPKSDITAKMLHVLFKKIWEEEQVLKDWKEGYLINILKGGDFSRCENKKGNQQAGFRKDRSFTNRISTLIVVEQSVEWNSSLYINFLDYEKAFDSMDRRTFWKLPRHYSVPEKIVNII</sequence>
<evidence type="ECO:0000313" key="1">
    <source>
        <dbReference type="WBParaSite" id="SCUD_0001115901-mRNA-1"/>
    </source>
</evidence>
<accession>A0A183K830</accession>
<dbReference type="WBParaSite" id="SCUD_0001115901-mRNA-1">
    <property type="protein sequence ID" value="SCUD_0001115901-mRNA-1"/>
    <property type="gene ID" value="SCUD_0001115901"/>
</dbReference>
<proteinExistence type="predicted"/>
<dbReference type="PANTHER" id="PTHR19446">
    <property type="entry name" value="REVERSE TRANSCRIPTASES"/>
    <property type="match status" value="1"/>
</dbReference>
<dbReference type="AlphaFoldDB" id="A0A183K830"/>
<reference evidence="1" key="1">
    <citation type="submission" date="2016-06" db="UniProtKB">
        <authorList>
            <consortium name="WormBaseParasite"/>
        </authorList>
    </citation>
    <scope>IDENTIFICATION</scope>
</reference>
<organism evidence="1">
    <name type="scientific">Schistosoma curassoni</name>
    <dbReference type="NCBI Taxonomy" id="6186"/>
    <lineage>
        <taxon>Eukaryota</taxon>
        <taxon>Metazoa</taxon>
        <taxon>Spiralia</taxon>
        <taxon>Lophotrochozoa</taxon>
        <taxon>Platyhelminthes</taxon>
        <taxon>Trematoda</taxon>
        <taxon>Digenea</taxon>
        <taxon>Strigeidida</taxon>
        <taxon>Schistosomatoidea</taxon>
        <taxon>Schistosomatidae</taxon>
        <taxon>Schistosoma</taxon>
    </lineage>
</organism>
<name>A0A183K830_9TREM</name>